<evidence type="ECO:0000256" key="4">
    <source>
        <dbReference type="ARBA" id="ARBA00022723"/>
    </source>
</evidence>
<keyword evidence="4 8" id="KW-0479">Metal-binding</keyword>
<dbReference type="InterPro" id="IPR001128">
    <property type="entry name" value="Cyt_P450"/>
</dbReference>
<comment type="caution">
    <text evidence="11">The sequence shown here is derived from an EMBL/GenBank/DDBJ whole genome shotgun (WGS) entry which is preliminary data.</text>
</comment>
<accession>A0AAV7EUX5</accession>
<evidence type="ECO:0000256" key="5">
    <source>
        <dbReference type="ARBA" id="ARBA00023002"/>
    </source>
</evidence>
<dbReference type="Gene3D" id="1.10.630.10">
    <property type="entry name" value="Cytochrome P450"/>
    <property type="match status" value="1"/>
</dbReference>
<evidence type="ECO:0000256" key="7">
    <source>
        <dbReference type="ARBA" id="ARBA00023033"/>
    </source>
</evidence>
<reference evidence="11 12" key="1">
    <citation type="submission" date="2021-07" db="EMBL/GenBank/DDBJ databases">
        <title>The Aristolochia fimbriata genome: insights into angiosperm evolution, floral development and chemical biosynthesis.</title>
        <authorList>
            <person name="Jiao Y."/>
        </authorList>
    </citation>
    <scope>NUCLEOTIDE SEQUENCE [LARGE SCALE GENOMIC DNA]</scope>
    <source>
        <strain evidence="11">IBCAS-2021</strain>
        <tissue evidence="11">Leaf</tissue>
    </source>
</reference>
<feature type="binding site" description="axial binding residue" evidence="8">
    <location>
        <position position="452"/>
    </location>
    <ligand>
        <name>heme</name>
        <dbReference type="ChEBI" id="CHEBI:30413"/>
    </ligand>
    <ligandPart>
        <name>Fe</name>
        <dbReference type="ChEBI" id="CHEBI:18248"/>
    </ligandPart>
</feature>
<dbReference type="FunFam" id="1.10.630.10:FF:000126">
    <property type="entry name" value="Predicted protein"/>
    <property type="match status" value="1"/>
</dbReference>
<comment type="cofactor">
    <cofactor evidence="1 8">
        <name>heme</name>
        <dbReference type="ChEBI" id="CHEBI:30413"/>
    </cofactor>
</comment>
<dbReference type="Proteomes" id="UP000825729">
    <property type="component" value="Unassembled WGS sequence"/>
</dbReference>
<evidence type="ECO:0008006" key="13">
    <source>
        <dbReference type="Google" id="ProtNLM"/>
    </source>
</evidence>
<evidence type="ECO:0000256" key="2">
    <source>
        <dbReference type="ARBA" id="ARBA00010617"/>
    </source>
</evidence>
<keyword evidence="6 8" id="KW-0408">Iron</keyword>
<dbReference type="PRINTS" id="PR00463">
    <property type="entry name" value="EP450I"/>
</dbReference>
<keyword evidence="10" id="KW-0732">Signal</keyword>
<gene>
    <name evidence="11" type="ORF">H6P81_005348</name>
</gene>
<comment type="similarity">
    <text evidence="2 9">Belongs to the cytochrome P450 family.</text>
</comment>
<dbReference type="SUPFAM" id="SSF48264">
    <property type="entry name" value="Cytochrome P450"/>
    <property type="match status" value="1"/>
</dbReference>
<protein>
    <recommendedName>
        <fullName evidence="13">Cytochrome P450</fullName>
    </recommendedName>
</protein>
<keyword evidence="12" id="KW-1185">Reference proteome</keyword>
<dbReference type="InterPro" id="IPR017972">
    <property type="entry name" value="Cyt_P450_CS"/>
</dbReference>
<evidence type="ECO:0000313" key="11">
    <source>
        <dbReference type="EMBL" id="KAG9452444.1"/>
    </source>
</evidence>
<keyword evidence="5 9" id="KW-0560">Oxidoreductase</keyword>
<evidence type="ECO:0000256" key="9">
    <source>
        <dbReference type="RuleBase" id="RU000461"/>
    </source>
</evidence>
<evidence type="ECO:0000256" key="10">
    <source>
        <dbReference type="SAM" id="SignalP"/>
    </source>
</evidence>
<feature type="signal peptide" evidence="10">
    <location>
        <begin position="1"/>
        <end position="16"/>
    </location>
</feature>
<keyword evidence="3 8" id="KW-0349">Heme</keyword>
<dbReference type="GO" id="GO:0005506">
    <property type="term" value="F:iron ion binding"/>
    <property type="evidence" value="ECO:0007669"/>
    <property type="project" value="InterPro"/>
</dbReference>
<dbReference type="AlphaFoldDB" id="A0AAV7EUX5"/>
<dbReference type="PRINTS" id="PR00385">
    <property type="entry name" value="P450"/>
</dbReference>
<dbReference type="EMBL" id="JAINDJ010000003">
    <property type="protein sequence ID" value="KAG9452444.1"/>
    <property type="molecule type" value="Genomic_DNA"/>
</dbReference>
<evidence type="ECO:0000313" key="12">
    <source>
        <dbReference type="Proteomes" id="UP000825729"/>
    </source>
</evidence>
<evidence type="ECO:0000256" key="8">
    <source>
        <dbReference type="PIRSR" id="PIRSR602401-1"/>
    </source>
</evidence>
<dbReference type="GO" id="GO:0004497">
    <property type="term" value="F:monooxygenase activity"/>
    <property type="evidence" value="ECO:0007669"/>
    <property type="project" value="UniProtKB-KW"/>
</dbReference>
<feature type="chain" id="PRO_5043417474" description="Cytochrome P450" evidence="10">
    <location>
        <begin position="17"/>
        <end position="503"/>
    </location>
</feature>
<dbReference type="PROSITE" id="PS00086">
    <property type="entry name" value="CYTOCHROME_P450"/>
    <property type="match status" value="1"/>
</dbReference>
<name>A0AAV7EUX5_ARIFI</name>
<evidence type="ECO:0000256" key="3">
    <source>
        <dbReference type="ARBA" id="ARBA00022617"/>
    </source>
</evidence>
<sequence>MILIFSLLMIWWFVWTTSRKKRDKQIRNFPLPPGPPGLPLVGYLPFLRQDLHCFYAELAKTHGPIFSLRLGTKLCVVLSSPSLAKEIFKDQDPVFANRDPPQSGLITSYGGSDMVWAPNGPLWRLLRKTCVREVMANSRIDATSGIRRVEVRDLVHDLYTDHAGTPVNVADKAFVAVLNVVSSTIWGGKLHGDQEKLRIGAEFRRVVDNVVELLGRPNVSDFFPLLARFDLQGVARESRRNLEWFETIFDPMIYKRLKNMDEFEDESKSRGKEDTLETLLRTYPQGWRRPGNCFEFEPYQGLDQLVAGTDTTSTTIEWTMAQLLKEPEMMRRVQRELDRVVGLHQRVEEFHVPDLHYLRAVVKEVMRLYPIAPLLTPRRPSQTSVVGGYTIQEGTTVLVNAWAIHRDSEYWDEPLEFRLERFLEDGRRCKGLLDGASNDFRYLPFGSGRRICVGIPLGERMIMLLLASLLHSFDWRLPQGLELNMSDKFGIVLKKSVPLVVRL</sequence>
<dbReference type="PANTHER" id="PTHR47951:SF7">
    <property type="entry name" value="FLAVONOID 3',5'-HYDROXYLASE-LIKE ISOFORM X1"/>
    <property type="match status" value="1"/>
</dbReference>
<evidence type="ECO:0000256" key="6">
    <source>
        <dbReference type="ARBA" id="ARBA00023004"/>
    </source>
</evidence>
<keyword evidence="7 9" id="KW-0503">Monooxygenase</keyword>
<organism evidence="11 12">
    <name type="scientific">Aristolochia fimbriata</name>
    <name type="common">White veined hardy Dutchman's pipe vine</name>
    <dbReference type="NCBI Taxonomy" id="158543"/>
    <lineage>
        <taxon>Eukaryota</taxon>
        <taxon>Viridiplantae</taxon>
        <taxon>Streptophyta</taxon>
        <taxon>Embryophyta</taxon>
        <taxon>Tracheophyta</taxon>
        <taxon>Spermatophyta</taxon>
        <taxon>Magnoliopsida</taxon>
        <taxon>Magnoliidae</taxon>
        <taxon>Piperales</taxon>
        <taxon>Aristolochiaceae</taxon>
        <taxon>Aristolochia</taxon>
    </lineage>
</organism>
<dbReference type="Pfam" id="PF00067">
    <property type="entry name" value="p450"/>
    <property type="match status" value="1"/>
</dbReference>
<evidence type="ECO:0000256" key="1">
    <source>
        <dbReference type="ARBA" id="ARBA00001971"/>
    </source>
</evidence>
<dbReference type="InterPro" id="IPR036396">
    <property type="entry name" value="Cyt_P450_sf"/>
</dbReference>
<dbReference type="GO" id="GO:0016705">
    <property type="term" value="F:oxidoreductase activity, acting on paired donors, with incorporation or reduction of molecular oxygen"/>
    <property type="evidence" value="ECO:0007669"/>
    <property type="project" value="InterPro"/>
</dbReference>
<dbReference type="GO" id="GO:0020037">
    <property type="term" value="F:heme binding"/>
    <property type="evidence" value="ECO:0007669"/>
    <property type="project" value="InterPro"/>
</dbReference>
<proteinExistence type="inferred from homology"/>
<dbReference type="PANTHER" id="PTHR47951">
    <property type="entry name" value="OS08G0547900 PROTEIN"/>
    <property type="match status" value="1"/>
</dbReference>
<dbReference type="InterPro" id="IPR002401">
    <property type="entry name" value="Cyt_P450_E_grp-I"/>
</dbReference>